<sequence>MTTLPTNQSGFTDHSMLSDLAMVLRIKVPRGTHIKKNTPYSNAFTGKNIVSTIHSQITQSHGGASNDRIPALLVARSLQSQLFFYEVEWGDRVLQDDAGSVYMFIDEPQHPPEAAEIPTGVVTVLTKCYSPSCGKFDDGPCYSYSCPRKGLKHLSPDPQQDPWPDPIPVDIIGSLTESEINRQTIIRKLLSKEGQYVHDLDLVESIFIEPLHNSGLSVSSGDLHAFIDEIFGNLIRVRDTNKRLLETLYIRQREQAPVITGIGDIFLDAAMTDFKEVYTAYIGHRPTAERLLREELEKNLEFRLFIENCSRRQITRHGRLLRPNFKHFLNWPVEHWQKYRILLKAIYKETDRSNPDRKFLAEAIKALNKLQTLASAYFPRHCYARTVEEVGMVRSSYAI</sequence>
<evidence type="ECO:0000313" key="2">
    <source>
        <dbReference type="EMBL" id="KAF9444873.1"/>
    </source>
</evidence>
<name>A0A9P5X4V0_9AGAR</name>
<dbReference type="EMBL" id="MU151342">
    <property type="protein sequence ID" value="KAF9444873.1"/>
    <property type="molecule type" value="Genomic_DNA"/>
</dbReference>
<reference evidence="2" key="1">
    <citation type="submission" date="2020-11" db="EMBL/GenBank/DDBJ databases">
        <authorList>
            <consortium name="DOE Joint Genome Institute"/>
            <person name="Ahrendt S."/>
            <person name="Riley R."/>
            <person name="Andreopoulos W."/>
            <person name="Labutti K."/>
            <person name="Pangilinan J."/>
            <person name="Ruiz-Duenas F.J."/>
            <person name="Barrasa J.M."/>
            <person name="Sanchez-Garcia M."/>
            <person name="Camarero S."/>
            <person name="Miyauchi S."/>
            <person name="Serrano A."/>
            <person name="Linde D."/>
            <person name="Babiker R."/>
            <person name="Drula E."/>
            <person name="Ayuso-Fernandez I."/>
            <person name="Pacheco R."/>
            <person name="Padilla G."/>
            <person name="Ferreira P."/>
            <person name="Barriuso J."/>
            <person name="Kellner H."/>
            <person name="Castanera R."/>
            <person name="Alfaro M."/>
            <person name="Ramirez L."/>
            <person name="Pisabarro A.G."/>
            <person name="Kuo A."/>
            <person name="Tritt A."/>
            <person name="Lipzen A."/>
            <person name="He G."/>
            <person name="Yan M."/>
            <person name="Ng V."/>
            <person name="Cullen D."/>
            <person name="Martin F."/>
            <person name="Rosso M.-N."/>
            <person name="Henrissat B."/>
            <person name="Hibbett D."/>
            <person name="Martinez A.T."/>
            <person name="Grigoriev I.V."/>
        </authorList>
    </citation>
    <scope>NUCLEOTIDE SEQUENCE</scope>
    <source>
        <strain evidence="2">MF-IS2</strain>
    </source>
</reference>
<dbReference type="CDD" id="cd00160">
    <property type="entry name" value="RhoGEF"/>
    <property type="match status" value="1"/>
</dbReference>
<dbReference type="GO" id="GO:0005085">
    <property type="term" value="F:guanyl-nucleotide exchange factor activity"/>
    <property type="evidence" value="ECO:0007669"/>
    <property type="project" value="InterPro"/>
</dbReference>
<evidence type="ECO:0000259" key="1">
    <source>
        <dbReference type="PROSITE" id="PS50010"/>
    </source>
</evidence>
<dbReference type="InterPro" id="IPR052233">
    <property type="entry name" value="Rho-type_GEFs"/>
</dbReference>
<dbReference type="Proteomes" id="UP000807342">
    <property type="component" value="Unassembled WGS sequence"/>
</dbReference>
<dbReference type="Gene3D" id="1.20.900.10">
    <property type="entry name" value="Dbl homology (DH) domain"/>
    <property type="match status" value="1"/>
</dbReference>
<gene>
    <name evidence="2" type="ORF">P691DRAFT_777963</name>
</gene>
<comment type="caution">
    <text evidence="2">The sequence shown here is derived from an EMBL/GenBank/DDBJ whole genome shotgun (WGS) entry which is preliminary data.</text>
</comment>
<dbReference type="PANTHER" id="PTHR46572:SF1">
    <property type="entry name" value="RHO1 GUANINE NUCLEOTIDE EXCHANGE FACTOR TUS1"/>
    <property type="match status" value="1"/>
</dbReference>
<dbReference type="SUPFAM" id="SSF48065">
    <property type="entry name" value="DBL homology domain (DH-domain)"/>
    <property type="match status" value="1"/>
</dbReference>
<keyword evidence="3" id="KW-1185">Reference proteome</keyword>
<protein>
    <submittedName>
        <fullName evidence="2">Dbl homology domain-containing protein</fullName>
    </submittedName>
</protein>
<dbReference type="Pfam" id="PF00621">
    <property type="entry name" value="RhoGEF"/>
    <property type="match status" value="1"/>
</dbReference>
<feature type="domain" description="DH" evidence="1">
    <location>
        <begin position="181"/>
        <end position="377"/>
    </location>
</feature>
<evidence type="ECO:0000313" key="3">
    <source>
        <dbReference type="Proteomes" id="UP000807342"/>
    </source>
</evidence>
<organism evidence="2 3">
    <name type="scientific">Macrolepiota fuliginosa MF-IS2</name>
    <dbReference type="NCBI Taxonomy" id="1400762"/>
    <lineage>
        <taxon>Eukaryota</taxon>
        <taxon>Fungi</taxon>
        <taxon>Dikarya</taxon>
        <taxon>Basidiomycota</taxon>
        <taxon>Agaricomycotina</taxon>
        <taxon>Agaricomycetes</taxon>
        <taxon>Agaricomycetidae</taxon>
        <taxon>Agaricales</taxon>
        <taxon>Agaricineae</taxon>
        <taxon>Agaricaceae</taxon>
        <taxon>Macrolepiota</taxon>
    </lineage>
</organism>
<dbReference type="InterPro" id="IPR000219">
    <property type="entry name" value="DH_dom"/>
</dbReference>
<dbReference type="PROSITE" id="PS50010">
    <property type="entry name" value="DH_2"/>
    <property type="match status" value="1"/>
</dbReference>
<dbReference type="AlphaFoldDB" id="A0A9P5X4V0"/>
<dbReference type="OrthoDB" id="2272012at2759"/>
<accession>A0A9P5X4V0</accession>
<dbReference type="PANTHER" id="PTHR46572">
    <property type="entry name" value="RHO1 GDP-GTP EXCHANGE PROTEIN 1-RELATED"/>
    <property type="match status" value="1"/>
</dbReference>
<dbReference type="InterPro" id="IPR035899">
    <property type="entry name" value="DBL_dom_sf"/>
</dbReference>
<proteinExistence type="predicted"/>
<dbReference type="SMART" id="SM00325">
    <property type="entry name" value="RhoGEF"/>
    <property type="match status" value="1"/>
</dbReference>